<protein>
    <submittedName>
        <fullName evidence="1">Uncharacterized protein</fullName>
    </submittedName>
</protein>
<dbReference type="GO" id="GO:0008270">
    <property type="term" value="F:zinc ion binding"/>
    <property type="evidence" value="ECO:0007669"/>
    <property type="project" value="InterPro"/>
</dbReference>
<gene>
    <name evidence="1" type="ORF">AYI70_g6157</name>
</gene>
<accession>A0A1R1XR72</accession>
<keyword evidence="2" id="KW-1185">Reference proteome</keyword>
<dbReference type="AlphaFoldDB" id="A0A1R1XR72"/>
<dbReference type="OrthoDB" id="10366067at2759"/>
<proteinExistence type="predicted"/>
<reference evidence="1 2" key="1">
    <citation type="submission" date="2017-01" db="EMBL/GenBank/DDBJ databases">
        <authorList>
            <person name="Mah S.A."/>
            <person name="Swanson W.J."/>
            <person name="Moy G.W."/>
            <person name="Vacquier V.D."/>
        </authorList>
    </citation>
    <scope>NUCLEOTIDE SEQUENCE [LARGE SCALE GENOMIC DNA]</scope>
    <source>
        <strain evidence="1 2">GSMNP</strain>
    </source>
</reference>
<dbReference type="Proteomes" id="UP000187283">
    <property type="component" value="Unassembled WGS sequence"/>
</dbReference>
<dbReference type="EMBL" id="LSSN01002125">
    <property type="protein sequence ID" value="OMJ17152.1"/>
    <property type="molecule type" value="Genomic_DNA"/>
</dbReference>
<sequence>MYYFVDFAIIDSSATAEISTNSACMHRSLLHVDNVPPLETQSNSSLSSANTFLSKCSRESDFKSTEAINSQHKNQSIDKSTPSANVDLFNFDISVDNNDKIVLSPFEKRSYKSYYTNKGDGSVISGSVIDDTNEKSTEGLNSSHRNNLSFIVNDKTPSDSIHLEILPVINENEISFDSLKLSHQLNNCEINSASKITNKIIPHGANDLATIIDIRNDDEIPDVLSNDRNYHIEPLNNEMSSDSTSCMPCIPSIKSPEPFKSIQSASSVNSLETISCYYTQIAAILFCELGWNLTISGQNLFARCDLCYRELSLRLFTPFTHTLSNPETPQSNSDYIIKEVPQNSDIPNLGIRMLNVNNEHYQFCYYQKN</sequence>
<evidence type="ECO:0000313" key="2">
    <source>
        <dbReference type="Proteomes" id="UP000187283"/>
    </source>
</evidence>
<comment type="caution">
    <text evidence="1">The sequence shown here is derived from an EMBL/GenBank/DDBJ whole genome shotgun (WGS) entry which is preliminary data.</text>
</comment>
<evidence type="ECO:0000313" key="1">
    <source>
        <dbReference type="EMBL" id="OMJ17152.1"/>
    </source>
</evidence>
<organism evidence="1 2">
    <name type="scientific">Smittium culicis</name>
    <dbReference type="NCBI Taxonomy" id="133412"/>
    <lineage>
        <taxon>Eukaryota</taxon>
        <taxon>Fungi</taxon>
        <taxon>Fungi incertae sedis</taxon>
        <taxon>Zoopagomycota</taxon>
        <taxon>Kickxellomycotina</taxon>
        <taxon>Harpellomycetes</taxon>
        <taxon>Harpellales</taxon>
        <taxon>Legeriomycetaceae</taxon>
        <taxon>Smittium</taxon>
    </lineage>
</organism>
<name>A0A1R1XR72_9FUNG</name>